<evidence type="ECO:0000313" key="3">
    <source>
        <dbReference type="Proteomes" id="UP000245383"/>
    </source>
</evidence>
<dbReference type="AlphaFoldDB" id="A0A2T9Y8S2"/>
<dbReference type="Proteomes" id="UP000245383">
    <property type="component" value="Unassembled WGS sequence"/>
</dbReference>
<dbReference type="OrthoDB" id="6041417at2759"/>
<evidence type="ECO:0000313" key="2">
    <source>
        <dbReference type="EMBL" id="PVU88716.1"/>
    </source>
</evidence>
<feature type="region of interest" description="Disordered" evidence="1">
    <location>
        <begin position="292"/>
        <end position="312"/>
    </location>
</feature>
<comment type="caution">
    <text evidence="2">The sequence shown here is derived from an EMBL/GenBank/DDBJ whole genome shotgun (WGS) entry which is preliminary data.</text>
</comment>
<organism evidence="2 3">
    <name type="scientific">Smittium simulii</name>
    <dbReference type="NCBI Taxonomy" id="133385"/>
    <lineage>
        <taxon>Eukaryota</taxon>
        <taxon>Fungi</taxon>
        <taxon>Fungi incertae sedis</taxon>
        <taxon>Zoopagomycota</taxon>
        <taxon>Kickxellomycotina</taxon>
        <taxon>Harpellomycetes</taxon>
        <taxon>Harpellales</taxon>
        <taxon>Legeriomycetaceae</taxon>
        <taxon>Smittium</taxon>
    </lineage>
</organism>
<name>A0A2T9Y8S2_9FUNG</name>
<dbReference type="STRING" id="133385.A0A2T9Y8S2"/>
<accession>A0A2T9Y8S2</accession>
<dbReference type="EMBL" id="MBFR01000365">
    <property type="protein sequence ID" value="PVU88716.1"/>
    <property type="molecule type" value="Genomic_DNA"/>
</dbReference>
<evidence type="ECO:0000256" key="1">
    <source>
        <dbReference type="SAM" id="MobiDB-lite"/>
    </source>
</evidence>
<reference evidence="2 3" key="1">
    <citation type="journal article" date="2018" name="MBio">
        <title>Comparative Genomics Reveals the Core Gene Toolbox for the Fungus-Insect Symbiosis.</title>
        <authorList>
            <person name="Wang Y."/>
            <person name="Stata M."/>
            <person name="Wang W."/>
            <person name="Stajich J.E."/>
            <person name="White M.M."/>
            <person name="Moncalvo J.M."/>
        </authorList>
    </citation>
    <scope>NUCLEOTIDE SEQUENCE [LARGE SCALE GENOMIC DNA]</scope>
    <source>
        <strain evidence="2 3">SWE-8-4</strain>
    </source>
</reference>
<sequence length="506" mass="57390">MHFKYIVYISTGLVFLKKVFAESKYEYCVRTQSKGNPYFYDNDGSKCACDNNGEVKCGEKNNGLVLWHDCLKKNNAVNGDFYNQGNFKCTCTDKGAVICENLYERCIRVEGKSRINFKNQKGEKCICLQNGQTQCGADIGNTKSPKEKCLADAGVKINPFVRDGYSYTCLDDGTKKRETEYERCVRVDGRGNPTFINSLGKKSGAKINTLKQNELSCECLDNDIKKFNTDPEIKIKIPAKKQTFLAKNYENSFKINDFVAKNTHTSQNNNKNSRINKSIDNFIAKCKTGLPTQRKSEKTTKTQKRSSISGSVQDNKASVEQLDVVNISCDIVLELSDYYNFFGSSAPSSPILKKNWGNQSDCAQNNETSTFINIVENSTGSRYNGLNMGRMLDHILYRGMGQRLNYFLASENKDLDPICNDTVTIITNTFARLENPDQKIEFFPKILLTKTLMSIKKRRRLFCKTKNNADIIRLYDNLKFITANAIKNDVKLKYLKELEAVTDDLI</sequence>
<keyword evidence="3" id="KW-1185">Reference proteome</keyword>
<gene>
    <name evidence="2" type="ORF">BB561_005734</name>
</gene>
<proteinExistence type="predicted"/>
<protein>
    <submittedName>
        <fullName evidence="2">Uncharacterized protein</fullName>
    </submittedName>
</protein>